<dbReference type="Proteomes" id="UP000199170">
    <property type="component" value="Unassembled WGS sequence"/>
</dbReference>
<gene>
    <name evidence="5" type="ORF">SAMN04487946_10632</name>
</gene>
<protein>
    <submittedName>
        <fullName evidence="5">Xaa-Pro aminopeptidase</fullName>
    </submittedName>
</protein>
<evidence type="ECO:0000313" key="5">
    <source>
        <dbReference type="EMBL" id="SDY07861.1"/>
    </source>
</evidence>
<evidence type="ECO:0000259" key="3">
    <source>
        <dbReference type="Pfam" id="PF00557"/>
    </source>
</evidence>
<dbReference type="Pfam" id="PF00557">
    <property type="entry name" value="Peptidase_M24"/>
    <property type="match status" value="1"/>
</dbReference>
<dbReference type="InterPro" id="IPR036005">
    <property type="entry name" value="Creatinase/aminopeptidase-like"/>
</dbReference>
<dbReference type="InterPro" id="IPR050659">
    <property type="entry name" value="Peptidase_M24B"/>
</dbReference>
<dbReference type="Gene3D" id="3.90.230.10">
    <property type="entry name" value="Creatinase/methionine aminopeptidase superfamily"/>
    <property type="match status" value="1"/>
</dbReference>
<dbReference type="Gene3D" id="3.40.350.10">
    <property type="entry name" value="Creatinase/prolidase N-terminal domain"/>
    <property type="match status" value="1"/>
</dbReference>
<name>A0A1H3GXA0_9EURY</name>
<dbReference type="PANTHER" id="PTHR46112:SF3">
    <property type="entry name" value="AMINOPEPTIDASE YPDF"/>
    <property type="match status" value="1"/>
</dbReference>
<dbReference type="PANTHER" id="PTHR46112">
    <property type="entry name" value="AMINOPEPTIDASE"/>
    <property type="match status" value="1"/>
</dbReference>
<dbReference type="CDD" id="cd01092">
    <property type="entry name" value="APP-like"/>
    <property type="match status" value="1"/>
</dbReference>
<dbReference type="InterPro" id="IPR001714">
    <property type="entry name" value="Pept_M24_MAP"/>
</dbReference>
<dbReference type="AlphaFoldDB" id="A0A1H3GXA0"/>
<feature type="domain" description="Peptidase M24" evidence="3">
    <location>
        <begin position="149"/>
        <end position="354"/>
    </location>
</feature>
<keyword evidence="5" id="KW-0645">Protease</keyword>
<dbReference type="GO" id="GO:0046872">
    <property type="term" value="F:metal ion binding"/>
    <property type="evidence" value="ECO:0007669"/>
    <property type="project" value="UniProtKB-KW"/>
</dbReference>
<reference evidence="6" key="1">
    <citation type="submission" date="2016-10" db="EMBL/GenBank/DDBJ databases">
        <authorList>
            <person name="Varghese N."/>
            <person name="Submissions S."/>
        </authorList>
    </citation>
    <scope>NUCLEOTIDE SEQUENCE [LARGE SCALE GENOMIC DNA]</scope>
    <source>
        <strain evidence="6">CGMCC 1.10118</strain>
    </source>
</reference>
<dbReference type="EMBL" id="FNPB01000006">
    <property type="protein sequence ID" value="SDY07861.1"/>
    <property type="molecule type" value="Genomic_DNA"/>
</dbReference>
<dbReference type="PRINTS" id="PR00599">
    <property type="entry name" value="MAPEPTIDASE"/>
</dbReference>
<keyword evidence="5" id="KW-0031">Aminopeptidase</keyword>
<evidence type="ECO:0000259" key="4">
    <source>
        <dbReference type="Pfam" id="PF01321"/>
    </source>
</evidence>
<dbReference type="GO" id="GO:0004177">
    <property type="term" value="F:aminopeptidase activity"/>
    <property type="evidence" value="ECO:0007669"/>
    <property type="project" value="UniProtKB-KW"/>
</dbReference>
<feature type="domain" description="Creatinase N-terminal" evidence="4">
    <location>
        <begin position="7"/>
        <end position="140"/>
    </location>
</feature>
<sequence length="374" mass="40041">MNPYERRTEAVQAELADSGADALICVPGRSLQYLTGFADEQRERHLFLLLPAVGDATFFAPELYESQLRSTTWVRELETWGDAADPVTALATLFDDLGIPAAPDLYVDDRMWVTFMQDLRAVRPGATIELASGVLADLRARKDDAELAALRTAARAADAAMERVRALGEDAIGLTEAELAGRIESFLTEAGGEGVSFETIVGSGPNGAMPHHTHGERRIAPGDPVVLDFGTRVDGYASDQTRTVVFDGDPGERFREVHAVVEKAQAAAVDTVAPGVTASAVDEAARSVIEDAGYGDAFVHRTGHGVGLDVHEAPYIVAGSDRTLEPGMVFSVEPGVYLDGAFGVRIEDLVVVTEDGCERLNRTTRGWELDAAAD</sequence>
<evidence type="ECO:0000256" key="2">
    <source>
        <dbReference type="ARBA" id="ARBA00022801"/>
    </source>
</evidence>
<evidence type="ECO:0000313" key="6">
    <source>
        <dbReference type="Proteomes" id="UP000199170"/>
    </source>
</evidence>
<organism evidence="5 6">
    <name type="scientific">Halobellus clavatus</name>
    <dbReference type="NCBI Taxonomy" id="660517"/>
    <lineage>
        <taxon>Archaea</taxon>
        <taxon>Methanobacteriati</taxon>
        <taxon>Methanobacteriota</taxon>
        <taxon>Stenosarchaea group</taxon>
        <taxon>Halobacteria</taxon>
        <taxon>Halobacteriales</taxon>
        <taxon>Haloferacaceae</taxon>
        <taxon>Halobellus</taxon>
    </lineage>
</organism>
<keyword evidence="1" id="KW-0479">Metal-binding</keyword>
<dbReference type="InterPro" id="IPR001131">
    <property type="entry name" value="Peptidase_M24B_aminopep-P_CS"/>
</dbReference>
<proteinExistence type="predicted"/>
<dbReference type="InterPro" id="IPR000994">
    <property type="entry name" value="Pept_M24"/>
</dbReference>
<keyword evidence="2" id="KW-0378">Hydrolase</keyword>
<dbReference type="OrthoDB" id="1346at2157"/>
<dbReference type="InterPro" id="IPR000587">
    <property type="entry name" value="Creatinase_N"/>
</dbReference>
<dbReference type="PROSITE" id="PS00491">
    <property type="entry name" value="PROLINE_PEPTIDASE"/>
    <property type="match status" value="1"/>
</dbReference>
<dbReference type="STRING" id="660517.SAMN04487946_10632"/>
<evidence type="ECO:0000256" key="1">
    <source>
        <dbReference type="ARBA" id="ARBA00022723"/>
    </source>
</evidence>
<dbReference type="SUPFAM" id="SSF53092">
    <property type="entry name" value="Creatinase/prolidase N-terminal domain"/>
    <property type="match status" value="1"/>
</dbReference>
<accession>A0A1H3GXA0</accession>
<dbReference type="SUPFAM" id="SSF55920">
    <property type="entry name" value="Creatinase/aminopeptidase"/>
    <property type="match status" value="1"/>
</dbReference>
<dbReference type="Pfam" id="PF01321">
    <property type="entry name" value="Creatinase_N"/>
    <property type="match status" value="1"/>
</dbReference>
<dbReference type="InterPro" id="IPR029149">
    <property type="entry name" value="Creatin/AminoP/Spt16_N"/>
</dbReference>
<dbReference type="RefSeq" id="WP_089767144.1">
    <property type="nucleotide sequence ID" value="NZ_FNPB01000006.1"/>
</dbReference>
<keyword evidence="6" id="KW-1185">Reference proteome</keyword>